<evidence type="ECO:0000313" key="2">
    <source>
        <dbReference type="EMBL" id="KAJ6995529.1"/>
    </source>
</evidence>
<feature type="domain" description="Aldehyde dehydrogenase" evidence="1">
    <location>
        <begin position="1"/>
        <end position="149"/>
    </location>
</feature>
<dbReference type="InterPro" id="IPR016162">
    <property type="entry name" value="Ald_DH_N"/>
</dbReference>
<dbReference type="InterPro" id="IPR016163">
    <property type="entry name" value="Ald_DH_C"/>
</dbReference>
<gene>
    <name evidence="2" type="ORF">NC653_018107</name>
</gene>
<accession>A0AAD6QS97</accession>
<dbReference type="SUPFAM" id="SSF53720">
    <property type="entry name" value="ALDH-like"/>
    <property type="match status" value="1"/>
</dbReference>
<dbReference type="InterPro" id="IPR016161">
    <property type="entry name" value="Ald_DH/histidinol_DH"/>
</dbReference>
<proteinExistence type="predicted"/>
<dbReference type="GO" id="GO:0016620">
    <property type="term" value="F:oxidoreductase activity, acting on the aldehyde or oxo group of donors, NAD or NADP as acceptor"/>
    <property type="evidence" value="ECO:0007669"/>
    <property type="project" value="InterPro"/>
</dbReference>
<dbReference type="Pfam" id="PF00171">
    <property type="entry name" value="Aldedh"/>
    <property type="match status" value="1"/>
</dbReference>
<reference evidence="2" key="1">
    <citation type="journal article" date="2023" name="Mol. Ecol. Resour.">
        <title>Chromosome-level genome assembly of a triploid poplar Populus alba 'Berolinensis'.</title>
        <authorList>
            <person name="Chen S."/>
            <person name="Yu Y."/>
            <person name="Wang X."/>
            <person name="Wang S."/>
            <person name="Zhang T."/>
            <person name="Zhou Y."/>
            <person name="He R."/>
            <person name="Meng N."/>
            <person name="Wang Y."/>
            <person name="Liu W."/>
            <person name="Liu Z."/>
            <person name="Liu J."/>
            <person name="Guo Q."/>
            <person name="Huang H."/>
            <person name="Sederoff R.R."/>
            <person name="Wang G."/>
            <person name="Qu G."/>
            <person name="Chen S."/>
        </authorList>
    </citation>
    <scope>NUCLEOTIDE SEQUENCE</scope>
    <source>
        <strain evidence="2">SC-2020</strain>
    </source>
</reference>
<dbReference type="EMBL" id="JAQIZT010000006">
    <property type="protein sequence ID" value="KAJ6995529.1"/>
    <property type="molecule type" value="Genomic_DNA"/>
</dbReference>
<name>A0AAD6QS97_9ROSI</name>
<dbReference type="Gene3D" id="3.40.309.10">
    <property type="entry name" value="Aldehyde Dehydrogenase, Chain A, domain 2"/>
    <property type="match status" value="1"/>
</dbReference>
<dbReference type="AlphaFoldDB" id="A0AAD6QS97"/>
<keyword evidence="3" id="KW-1185">Reference proteome</keyword>
<dbReference type="PANTHER" id="PTHR42804:SF1">
    <property type="entry name" value="ALDEHYDE DEHYDROGENASE-RELATED"/>
    <property type="match status" value="1"/>
</dbReference>
<protein>
    <submittedName>
        <fullName evidence="2">Aldehyde dehydrogenase family protein</fullName>
    </submittedName>
</protein>
<organism evidence="2 3">
    <name type="scientific">Populus alba x Populus x berolinensis</name>
    <dbReference type="NCBI Taxonomy" id="444605"/>
    <lineage>
        <taxon>Eukaryota</taxon>
        <taxon>Viridiplantae</taxon>
        <taxon>Streptophyta</taxon>
        <taxon>Embryophyta</taxon>
        <taxon>Tracheophyta</taxon>
        <taxon>Spermatophyta</taxon>
        <taxon>Magnoliopsida</taxon>
        <taxon>eudicotyledons</taxon>
        <taxon>Gunneridae</taxon>
        <taxon>Pentapetalae</taxon>
        <taxon>rosids</taxon>
        <taxon>fabids</taxon>
        <taxon>Malpighiales</taxon>
        <taxon>Salicaceae</taxon>
        <taxon>Saliceae</taxon>
        <taxon>Populus</taxon>
    </lineage>
</organism>
<dbReference type="Gene3D" id="3.40.605.10">
    <property type="entry name" value="Aldehyde Dehydrogenase, Chain A, domain 1"/>
    <property type="match status" value="1"/>
</dbReference>
<dbReference type="Proteomes" id="UP001164929">
    <property type="component" value="Chromosome 6"/>
</dbReference>
<sequence>MVSQRQRERVEGYVALGQDEGAKLTVGGGRPPGLATGWYVEPTVFTGVDNGMRIAREEIFGPVVCVIPYDGDAEGLAIANDSEYGLAGSIWSANSQRALGIAKGLRTGMVLVNGEGGSFDAPFGGFRHSGIGRECGIEGLLTYTEPKQVPLIESH</sequence>
<dbReference type="PANTHER" id="PTHR42804">
    <property type="entry name" value="ALDEHYDE DEHYDROGENASE"/>
    <property type="match status" value="1"/>
</dbReference>
<evidence type="ECO:0000259" key="1">
    <source>
        <dbReference type="Pfam" id="PF00171"/>
    </source>
</evidence>
<dbReference type="InterPro" id="IPR015590">
    <property type="entry name" value="Aldehyde_DH_dom"/>
</dbReference>
<comment type="caution">
    <text evidence="2">The sequence shown here is derived from an EMBL/GenBank/DDBJ whole genome shotgun (WGS) entry which is preliminary data.</text>
</comment>
<evidence type="ECO:0000313" key="3">
    <source>
        <dbReference type="Proteomes" id="UP001164929"/>
    </source>
</evidence>